<dbReference type="EMBL" id="JAJVDC020000146">
    <property type="protein sequence ID" value="KAL1621701.1"/>
    <property type="molecule type" value="Genomic_DNA"/>
</dbReference>
<evidence type="ECO:0008006" key="9">
    <source>
        <dbReference type="Google" id="ProtNLM"/>
    </source>
</evidence>
<gene>
    <name evidence="7" type="ORF">SLS56_009043</name>
</gene>
<comment type="caution">
    <text evidence="7">The sequence shown here is derived from an EMBL/GenBank/DDBJ whole genome shotgun (WGS) entry which is preliminary data.</text>
</comment>
<dbReference type="PANTHER" id="PTHR36206:SF12">
    <property type="entry name" value="ASPERCRYPTIN BIOSYNTHESIS CLUSTER-SPECIFIC TRANSCRIPTION REGULATOR ATNN-RELATED"/>
    <property type="match status" value="1"/>
</dbReference>
<keyword evidence="1" id="KW-0479">Metal-binding</keyword>
<keyword evidence="4" id="KW-0238">DNA-binding</keyword>
<dbReference type="PANTHER" id="PTHR36206">
    <property type="entry name" value="ASPERCRYPTIN BIOSYNTHESIS CLUSTER-SPECIFIC TRANSCRIPTION REGULATOR ATNN-RELATED"/>
    <property type="match status" value="1"/>
</dbReference>
<protein>
    <recommendedName>
        <fullName evidence="9">C6 zinc finger domain protein</fullName>
    </recommendedName>
</protein>
<keyword evidence="5" id="KW-0804">Transcription</keyword>
<dbReference type="InterPro" id="IPR052360">
    <property type="entry name" value="Transcr_Regulatory_Proteins"/>
</dbReference>
<proteinExistence type="predicted"/>
<keyword evidence="8" id="KW-1185">Reference proteome</keyword>
<sequence>MDPKPLFRAVADIFMHLATQARTVLRDRVGHGPPLPHLAKGLRNSQQTLESFMIRLSQLSWLSADIDHIPVSFDSLDEAERYWAITRQRQTAMISIMADVMQTSGILGFQDESVLDSFYHNLLGNPRIREFCENSQREVKALDAAFLPLFNRVIMSAAGSPAYLKAIHLRLKYLGAHLFEDPPQYLQVETVRTRTAAFREYLSLAEIALRTARHETKNPAHHLSLQCGLTWNLFLLAFFCRDPLARDEAILMLKDYPGQDGLWNTRSLYVLALRNRGVEQANAVEGTSTEQWQRLWRREFVFEDGGERIVFRYLERDGVTGQWQSVEEVAEVQAESEDVCWKRQPLIGSGGLLMADLYTAESSTV</sequence>
<organism evidence="7 8">
    <name type="scientific">Neofusicoccum ribis</name>
    <dbReference type="NCBI Taxonomy" id="45134"/>
    <lineage>
        <taxon>Eukaryota</taxon>
        <taxon>Fungi</taxon>
        <taxon>Dikarya</taxon>
        <taxon>Ascomycota</taxon>
        <taxon>Pezizomycotina</taxon>
        <taxon>Dothideomycetes</taxon>
        <taxon>Dothideomycetes incertae sedis</taxon>
        <taxon>Botryosphaeriales</taxon>
        <taxon>Botryosphaeriaceae</taxon>
        <taxon>Neofusicoccum</taxon>
    </lineage>
</organism>
<evidence type="ECO:0000256" key="5">
    <source>
        <dbReference type="ARBA" id="ARBA00023163"/>
    </source>
</evidence>
<evidence type="ECO:0000256" key="1">
    <source>
        <dbReference type="ARBA" id="ARBA00022723"/>
    </source>
</evidence>
<evidence type="ECO:0000313" key="8">
    <source>
        <dbReference type="Proteomes" id="UP001521116"/>
    </source>
</evidence>
<reference evidence="7 8" key="1">
    <citation type="submission" date="2024-02" db="EMBL/GenBank/DDBJ databases">
        <title>De novo assembly and annotation of 12 fungi associated with fruit tree decline syndrome in Ontario, Canada.</title>
        <authorList>
            <person name="Sulman M."/>
            <person name="Ellouze W."/>
            <person name="Ilyukhin E."/>
        </authorList>
    </citation>
    <scope>NUCLEOTIDE SEQUENCE [LARGE SCALE GENOMIC DNA]</scope>
    <source>
        <strain evidence="7 8">M1-105</strain>
    </source>
</reference>
<evidence type="ECO:0000256" key="2">
    <source>
        <dbReference type="ARBA" id="ARBA00022833"/>
    </source>
</evidence>
<evidence type="ECO:0000256" key="6">
    <source>
        <dbReference type="ARBA" id="ARBA00023242"/>
    </source>
</evidence>
<evidence type="ECO:0000256" key="4">
    <source>
        <dbReference type="ARBA" id="ARBA00023125"/>
    </source>
</evidence>
<keyword evidence="3" id="KW-0805">Transcription regulation</keyword>
<keyword evidence="2" id="KW-0862">Zinc</keyword>
<name>A0ABR3SIC8_9PEZI</name>
<dbReference type="Proteomes" id="UP001521116">
    <property type="component" value="Unassembled WGS sequence"/>
</dbReference>
<accession>A0ABR3SIC8</accession>
<evidence type="ECO:0000256" key="3">
    <source>
        <dbReference type="ARBA" id="ARBA00023015"/>
    </source>
</evidence>
<evidence type="ECO:0000313" key="7">
    <source>
        <dbReference type="EMBL" id="KAL1621701.1"/>
    </source>
</evidence>
<keyword evidence="6" id="KW-0539">Nucleus</keyword>